<dbReference type="PANTHER" id="PTHR30290">
    <property type="entry name" value="PERIPLASMIC BINDING COMPONENT OF ABC TRANSPORTER"/>
    <property type="match status" value="1"/>
</dbReference>
<evidence type="ECO:0000256" key="2">
    <source>
        <dbReference type="ARBA" id="ARBA00005695"/>
    </source>
</evidence>
<reference evidence="6" key="1">
    <citation type="submission" date="2021-03" db="EMBL/GenBank/DDBJ databases">
        <authorList>
            <person name="So Y."/>
        </authorList>
    </citation>
    <scope>NUCLEOTIDE SEQUENCE</scope>
    <source>
        <strain evidence="6">SG15</strain>
    </source>
</reference>
<dbReference type="Proteomes" id="UP000677537">
    <property type="component" value="Unassembled WGS sequence"/>
</dbReference>
<dbReference type="SUPFAM" id="SSF53850">
    <property type="entry name" value="Periplasmic binding protein-like II"/>
    <property type="match status" value="1"/>
</dbReference>
<dbReference type="GO" id="GO:1904680">
    <property type="term" value="F:peptide transmembrane transporter activity"/>
    <property type="evidence" value="ECO:0007669"/>
    <property type="project" value="TreeGrafter"/>
</dbReference>
<dbReference type="RefSeq" id="WP_209375438.1">
    <property type="nucleotide sequence ID" value="NZ_JAGIZA010000011.1"/>
</dbReference>
<dbReference type="PANTHER" id="PTHR30290:SF9">
    <property type="entry name" value="OLIGOPEPTIDE-BINDING PROTEIN APPA"/>
    <property type="match status" value="1"/>
</dbReference>
<dbReference type="AlphaFoldDB" id="A0A940N0U6"/>
<sequence>MHQTPIRRRALPALLGMAAGGLDRAARAQGARGDVLNIGLATTPGSADPHFYNFQPNNNLALHVFSRLVERDARIRPIPGLALSWTPVGDTAWEFKLRPGVKWHDGRGFTADDVAFTLDRIPKVPNSPGSFAGFVRPITRVEVVDPLTIRLHTAGPHPVLPNDLTFVSIVSRHAGEGATTEDYNSGKAAIGTGPYRLVRFQPGSLVELARNDAYFGGAEPWSRVNLRVIPQAGPRAAALLSGDVDLIDAVSANDVQTLRRDPRVTVAETQSTRLIFLQMNFSTDGPLPDVTDNEGRPLPRNPFKDLRVRRALSLGLDREALVSRVMEGRGTPYGQWLPAGFYSNNPEIGVPPFDAEAGRRLLAEAGYPQGFRVTIHTPNDRFANDSRIAQAAAAMWTRMGVATTVDAQPYSAFSARASKAEYGVWLHSWASSTGEASYFLSNVVATVDAAKRMGVNNWSRYSDPRLDALTEKSFTLLDPAEREAVLRQAVKHVSDEVVIIPLFHLALAWGVRQGLRFEANMSDYTDAMDIRRD</sequence>
<evidence type="ECO:0000256" key="1">
    <source>
        <dbReference type="ARBA" id="ARBA00004418"/>
    </source>
</evidence>
<evidence type="ECO:0000259" key="5">
    <source>
        <dbReference type="Pfam" id="PF00496"/>
    </source>
</evidence>
<dbReference type="InterPro" id="IPR030678">
    <property type="entry name" value="Peptide/Ni-bd"/>
</dbReference>
<accession>A0A940N0U6</accession>
<dbReference type="InterPro" id="IPR000914">
    <property type="entry name" value="SBP_5_dom"/>
</dbReference>
<name>A0A940N0U6_9PROT</name>
<proteinExistence type="inferred from homology"/>
<evidence type="ECO:0000256" key="4">
    <source>
        <dbReference type="ARBA" id="ARBA00022729"/>
    </source>
</evidence>
<dbReference type="CDD" id="cd08498">
    <property type="entry name" value="PBP2_NikA_DppA_OppA_like_2"/>
    <property type="match status" value="1"/>
</dbReference>
<dbReference type="Gene3D" id="3.90.76.10">
    <property type="entry name" value="Dipeptide-binding Protein, Domain 1"/>
    <property type="match status" value="1"/>
</dbReference>
<evidence type="ECO:0000313" key="7">
    <source>
        <dbReference type="Proteomes" id="UP000677537"/>
    </source>
</evidence>
<protein>
    <submittedName>
        <fullName evidence="6">ABC transporter substrate-binding protein</fullName>
    </submittedName>
</protein>
<dbReference type="InterPro" id="IPR039424">
    <property type="entry name" value="SBP_5"/>
</dbReference>
<dbReference type="Gene3D" id="3.40.190.10">
    <property type="entry name" value="Periplasmic binding protein-like II"/>
    <property type="match status" value="1"/>
</dbReference>
<dbReference type="Gene3D" id="3.10.105.10">
    <property type="entry name" value="Dipeptide-binding Protein, Domain 3"/>
    <property type="match status" value="1"/>
</dbReference>
<feature type="domain" description="Solute-binding protein family 5" evidence="5">
    <location>
        <begin position="77"/>
        <end position="446"/>
    </location>
</feature>
<dbReference type="EMBL" id="JAGIZA010000011">
    <property type="protein sequence ID" value="MBP0494702.1"/>
    <property type="molecule type" value="Genomic_DNA"/>
</dbReference>
<evidence type="ECO:0000256" key="3">
    <source>
        <dbReference type="ARBA" id="ARBA00022448"/>
    </source>
</evidence>
<evidence type="ECO:0000313" key="6">
    <source>
        <dbReference type="EMBL" id="MBP0494702.1"/>
    </source>
</evidence>
<comment type="similarity">
    <text evidence="2">Belongs to the bacterial solute-binding protein 5 family.</text>
</comment>
<gene>
    <name evidence="6" type="ORF">J5Y10_18100</name>
</gene>
<dbReference type="Pfam" id="PF00496">
    <property type="entry name" value="SBP_bac_5"/>
    <property type="match status" value="1"/>
</dbReference>
<keyword evidence="7" id="KW-1185">Reference proteome</keyword>
<dbReference type="GO" id="GO:0015833">
    <property type="term" value="P:peptide transport"/>
    <property type="evidence" value="ECO:0007669"/>
    <property type="project" value="TreeGrafter"/>
</dbReference>
<dbReference type="GO" id="GO:0043190">
    <property type="term" value="C:ATP-binding cassette (ABC) transporter complex"/>
    <property type="evidence" value="ECO:0007669"/>
    <property type="project" value="InterPro"/>
</dbReference>
<dbReference type="PIRSF" id="PIRSF002741">
    <property type="entry name" value="MppA"/>
    <property type="match status" value="1"/>
</dbReference>
<organism evidence="6 7">
    <name type="scientific">Roseomonas indoligenes</name>
    <dbReference type="NCBI Taxonomy" id="2820811"/>
    <lineage>
        <taxon>Bacteria</taxon>
        <taxon>Pseudomonadati</taxon>
        <taxon>Pseudomonadota</taxon>
        <taxon>Alphaproteobacteria</taxon>
        <taxon>Acetobacterales</taxon>
        <taxon>Roseomonadaceae</taxon>
        <taxon>Roseomonas</taxon>
    </lineage>
</organism>
<dbReference type="GO" id="GO:0030288">
    <property type="term" value="C:outer membrane-bounded periplasmic space"/>
    <property type="evidence" value="ECO:0007669"/>
    <property type="project" value="UniProtKB-ARBA"/>
</dbReference>
<keyword evidence="4" id="KW-0732">Signal</keyword>
<comment type="caution">
    <text evidence="6">The sequence shown here is derived from an EMBL/GenBank/DDBJ whole genome shotgun (WGS) entry which is preliminary data.</text>
</comment>
<keyword evidence="3" id="KW-0813">Transport</keyword>
<comment type="subcellular location">
    <subcellularLocation>
        <location evidence="1">Periplasm</location>
    </subcellularLocation>
</comment>